<dbReference type="Proteomes" id="UP000643701">
    <property type="component" value="Unassembled WGS sequence"/>
</dbReference>
<sequence length="316" mass="36994">MKLTLEVPLKKAKQPLNYSHKTAFIGSCFSDHIFNRLAYFEFDCITNPLGTFFHPYSIENFLKLVYKKHRFTSAAVFKHQGIFRCFDAHSKLSATSSEKLVNQLNEVISHTHAYLQQTNFVWISLGSAFVYFHKKENRYVANCHQLPSKEFNKELTSVSDLFKSLYTSVNLLKSLNPSIQVGFTISPVRHVKDGIIENNRSKSHLQVALHDLLAKDPSLNYFPAFEIFQDELRDYRFYASDLVHPNRLGIDYVWEKFKATHIESSVFELMNKIEQYNRGVNHKSRHPESEKHQQFLLFQQRLKKEIDLEKAKWKPA</sequence>
<dbReference type="AlphaFoldDB" id="A0A967AG67"/>
<evidence type="ECO:0000313" key="2">
    <source>
        <dbReference type="EMBL" id="NGZ88845.1"/>
    </source>
</evidence>
<evidence type="ECO:0000259" key="1">
    <source>
        <dbReference type="Pfam" id="PF08885"/>
    </source>
</evidence>
<dbReference type="Pfam" id="PF08885">
    <property type="entry name" value="GSCFA"/>
    <property type="match status" value="1"/>
</dbReference>
<keyword evidence="3" id="KW-1185">Reference proteome</keyword>
<name>A0A967AG67_9FLAO</name>
<dbReference type="InterPro" id="IPR014982">
    <property type="entry name" value="GSCFA"/>
</dbReference>
<evidence type="ECO:0000313" key="3">
    <source>
        <dbReference type="Proteomes" id="UP000643701"/>
    </source>
</evidence>
<dbReference type="EMBL" id="JAANAS010000001">
    <property type="protein sequence ID" value="NGZ88845.1"/>
    <property type="molecule type" value="Genomic_DNA"/>
</dbReference>
<organism evidence="2 3">
    <name type="scientific">Psychroflexus maritimus</name>
    <dbReference type="NCBI Taxonomy" id="2714865"/>
    <lineage>
        <taxon>Bacteria</taxon>
        <taxon>Pseudomonadati</taxon>
        <taxon>Bacteroidota</taxon>
        <taxon>Flavobacteriia</taxon>
        <taxon>Flavobacteriales</taxon>
        <taxon>Flavobacteriaceae</taxon>
        <taxon>Psychroflexus</taxon>
    </lineage>
</organism>
<comment type="caution">
    <text evidence="2">The sequence shown here is derived from an EMBL/GenBank/DDBJ whole genome shotgun (WGS) entry which is preliminary data.</text>
</comment>
<proteinExistence type="predicted"/>
<accession>A0A967AG67</accession>
<feature type="domain" description="GSCFA" evidence="1">
    <location>
        <begin position="23"/>
        <end position="257"/>
    </location>
</feature>
<reference evidence="2" key="1">
    <citation type="submission" date="2020-03" db="EMBL/GenBank/DDBJ databases">
        <title>Psychroflexus Maritimus sp. nov., isolate from marine sediment.</title>
        <authorList>
            <person name="Zhong Y.-L."/>
        </authorList>
    </citation>
    <scope>NUCLEOTIDE SEQUENCE</scope>
    <source>
        <strain evidence="2">C1</strain>
    </source>
</reference>
<gene>
    <name evidence="2" type="ORF">G7034_01100</name>
</gene>
<dbReference type="SUPFAM" id="SSF52266">
    <property type="entry name" value="SGNH hydrolase"/>
    <property type="match status" value="1"/>
</dbReference>
<dbReference type="RefSeq" id="WP_166399106.1">
    <property type="nucleotide sequence ID" value="NZ_JAANAS010000001.1"/>
</dbReference>
<protein>
    <submittedName>
        <fullName evidence="2">GSCFA domain-containing protein</fullName>
    </submittedName>
</protein>